<dbReference type="EMBL" id="CAJFDH010000003">
    <property type="protein sequence ID" value="CAD5213451.1"/>
    <property type="molecule type" value="Genomic_DNA"/>
</dbReference>
<sequence>MFKLALIAAVCVVGAQGCNLKGNTNATITIGVTLEDDSQYLVADRKNGFKVADNPLEIGIPTKAFKELQTMTQDSSNLETFFNNNNIYFSVKTPEYSSHEINRVGQFELKIVDGKEWVLGQQFLFRVCDDVFDGDYTVNRDDWVVTSSSPL</sequence>
<name>A0A811KBE4_9BILA</name>
<feature type="chain" id="PRO_5036408307" evidence="1">
    <location>
        <begin position="18"/>
        <end position="151"/>
    </location>
</feature>
<comment type="caution">
    <text evidence="2">The sequence shown here is derived from an EMBL/GenBank/DDBJ whole genome shotgun (WGS) entry which is preliminary data.</text>
</comment>
<dbReference type="AlphaFoldDB" id="A0A811KBE4"/>
<accession>A0A811KBE4</accession>
<organism evidence="2 3">
    <name type="scientific">Bursaphelenchus okinawaensis</name>
    <dbReference type="NCBI Taxonomy" id="465554"/>
    <lineage>
        <taxon>Eukaryota</taxon>
        <taxon>Metazoa</taxon>
        <taxon>Ecdysozoa</taxon>
        <taxon>Nematoda</taxon>
        <taxon>Chromadorea</taxon>
        <taxon>Rhabditida</taxon>
        <taxon>Tylenchina</taxon>
        <taxon>Tylenchomorpha</taxon>
        <taxon>Aphelenchoidea</taxon>
        <taxon>Aphelenchoididae</taxon>
        <taxon>Bursaphelenchus</taxon>
    </lineage>
</organism>
<keyword evidence="3" id="KW-1185">Reference proteome</keyword>
<dbReference type="PROSITE" id="PS51257">
    <property type="entry name" value="PROKAR_LIPOPROTEIN"/>
    <property type="match status" value="1"/>
</dbReference>
<gene>
    <name evidence="2" type="ORF">BOKJ2_LOCUS5099</name>
</gene>
<evidence type="ECO:0000313" key="2">
    <source>
        <dbReference type="EMBL" id="CAD5213451.1"/>
    </source>
</evidence>
<keyword evidence="1" id="KW-0732">Signal</keyword>
<evidence type="ECO:0000256" key="1">
    <source>
        <dbReference type="SAM" id="SignalP"/>
    </source>
</evidence>
<dbReference type="Proteomes" id="UP000783686">
    <property type="component" value="Unassembled WGS sequence"/>
</dbReference>
<dbReference type="Proteomes" id="UP000614601">
    <property type="component" value="Unassembled WGS sequence"/>
</dbReference>
<reference evidence="2" key="1">
    <citation type="submission" date="2020-09" db="EMBL/GenBank/DDBJ databases">
        <authorList>
            <person name="Kikuchi T."/>
        </authorList>
    </citation>
    <scope>NUCLEOTIDE SEQUENCE</scope>
    <source>
        <strain evidence="2">SH1</strain>
    </source>
</reference>
<dbReference type="EMBL" id="CAJFCW020000003">
    <property type="protein sequence ID" value="CAG9100893.1"/>
    <property type="molecule type" value="Genomic_DNA"/>
</dbReference>
<feature type="signal peptide" evidence="1">
    <location>
        <begin position="1"/>
        <end position="17"/>
    </location>
</feature>
<proteinExistence type="predicted"/>
<protein>
    <submittedName>
        <fullName evidence="2">Uncharacterized protein</fullName>
    </submittedName>
</protein>
<evidence type="ECO:0000313" key="3">
    <source>
        <dbReference type="Proteomes" id="UP000614601"/>
    </source>
</evidence>